<gene>
    <name evidence="12" type="ORF">EB796_023380</name>
</gene>
<dbReference type="GO" id="GO:0016020">
    <property type="term" value="C:membrane"/>
    <property type="evidence" value="ECO:0007669"/>
    <property type="project" value="InterPro"/>
</dbReference>
<dbReference type="PANTHER" id="PTHR24223:SF443">
    <property type="entry name" value="MULTIDRUG-RESISTANCE LIKE PROTEIN 1, ISOFORM I"/>
    <property type="match status" value="1"/>
</dbReference>
<dbReference type="InterPro" id="IPR036640">
    <property type="entry name" value="ABC1_TM_sf"/>
</dbReference>
<keyword evidence="8 10" id="KW-0472">Membrane</keyword>
<dbReference type="InterPro" id="IPR050173">
    <property type="entry name" value="ABC_transporter_C-like"/>
</dbReference>
<sequence>MAIKMDFEEFCGSVFWDVNLTWNTPNNTLPDLTTCMENVCLVWTPCAFLWICLLPYFYSLKLNYRGRSSQPLTKFTIFKSMLPLLLVGLNAYDLIKFSPHPYQANFVSPILAIITLVCSATLVHLYRVYGQFTSGLLWSYTLLTSLTTLIRSYLYWKRFLLDGDEDSKIPMILYSCHFFLYTVGFILSSISDASAEVLERSQVKSLYSQLYLLLLVYYMVTASFPSYLVFHWLQPMMNAGYKKKQEGGGIERSDLYFLAPQDRVQCYFPKFMRQWSEAVDSWRQKSSKVVQSAVPGNNVQSESDETTPLIVQPNNDKKSSGSPSLVAVLLKNYLPILSLGWMFRLFGVLLAFTNPLLQNILIKYIESQTSASPDPLWKGLLYCGLLLISVTVNPLIWNVMFLTDLKARLRIRSSLISSIYRKALTMSGEAREDTTTGEIVNLMSVDTWRTVAFVNEFWVFFTTPIQAAVAIYLLYQLLGNSVFAALGIMLVTAPVSFGIAYFQRKHRMAAMKIKDERIKVINETLSSIKVLKLYAWEPSFEQKISNLRSKEVRKQRVINVLIACQEMIYDMLPIVVTLVTFSIYTATQPDHRLRPSVAFVAFTLFDQLKEPLNRLPRSISFLIMGWVSVTRIVNFFKNEDLNDTNVRLDKDLEDAVQIRAGTFSHIRSKPVVLHNIHLTVRQGSLTAIVGSVGAGKSSLLSTLIGDMYKHNGTVSVKGSVALVAQQAFILNATVRNNILFGTEFNER</sequence>
<evidence type="ECO:0000313" key="13">
    <source>
        <dbReference type="Proteomes" id="UP000593567"/>
    </source>
</evidence>
<feature type="transmembrane region" description="Helical" evidence="10">
    <location>
        <begin position="457"/>
        <end position="475"/>
    </location>
</feature>
<dbReference type="InterPro" id="IPR011527">
    <property type="entry name" value="ABC1_TM_dom"/>
</dbReference>
<feature type="transmembrane region" description="Helical" evidence="10">
    <location>
        <begin position="379"/>
        <end position="402"/>
    </location>
</feature>
<dbReference type="AlphaFoldDB" id="A0A7J7IY26"/>
<organism evidence="12 13">
    <name type="scientific">Bugula neritina</name>
    <name type="common">Brown bryozoan</name>
    <name type="synonym">Sertularia neritina</name>
    <dbReference type="NCBI Taxonomy" id="10212"/>
    <lineage>
        <taxon>Eukaryota</taxon>
        <taxon>Metazoa</taxon>
        <taxon>Spiralia</taxon>
        <taxon>Lophotrochozoa</taxon>
        <taxon>Bryozoa</taxon>
        <taxon>Gymnolaemata</taxon>
        <taxon>Cheilostomatida</taxon>
        <taxon>Flustrina</taxon>
        <taxon>Buguloidea</taxon>
        <taxon>Bugulidae</taxon>
        <taxon>Bugula</taxon>
    </lineage>
</organism>
<dbReference type="PANTHER" id="PTHR24223">
    <property type="entry name" value="ATP-BINDING CASSETTE SUB-FAMILY C"/>
    <property type="match status" value="1"/>
</dbReference>
<dbReference type="Proteomes" id="UP000593567">
    <property type="component" value="Unassembled WGS sequence"/>
</dbReference>
<dbReference type="InterPro" id="IPR003439">
    <property type="entry name" value="ABC_transporter-like_ATP-bd"/>
</dbReference>
<feature type="region of interest" description="Disordered" evidence="9">
    <location>
        <begin position="293"/>
        <end position="321"/>
    </location>
</feature>
<evidence type="ECO:0000256" key="7">
    <source>
        <dbReference type="ARBA" id="ARBA00022989"/>
    </source>
</evidence>
<evidence type="ECO:0000259" key="11">
    <source>
        <dbReference type="PROSITE" id="PS50929"/>
    </source>
</evidence>
<dbReference type="GO" id="GO:0140359">
    <property type="term" value="F:ABC-type transporter activity"/>
    <property type="evidence" value="ECO:0007669"/>
    <property type="project" value="InterPro"/>
</dbReference>
<keyword evidence="3 10" id="KW-0812">Transmembrane</keyword>
<dbReference type="FunFam" id="1.20.1560.10:FF:000006">
    <property type="entry name" value="ATP-binding cassette, sub-family C (CFTR/MRP), member 9"/>
    <property type="match status" value="1"/>
</dbReference>
<feature type="transmembrane region" description="Helical" evidence="10">
    <location>
        <begin position="481"/>
        <end position="502"/>
    </location>
</feature>
<evidence type="ECO:0000256" key="4">
    <source>
        <dbReference type="ARBA" id="ARBA00022737"/>
    </source>
</evidence>
<evidence type="ECO:0000256" key="2">
    <source>
        <dbReference type="ARBA" id="ARBA00022448"/>
    </source>
</evidence>
<dbReference type="PROSITE" id="PS50929">
    <property type="entry name" value="ABC_TM1F"/>
    <property type="match status" value="1"/>
</dbReference>
<accession>A0A7J7IY26</accession>
<feature type="transmembrane region" description="Helical" evidence="10">
    <location>
        <begin position="132"/>
        <end position="150"/>
    </location>
</feature>
<keyword evidence="7 10" id="KW-1133">Transmembrane helix</keyword>
<dbReference type="EMBL" id="VXIV02003323">
    <property type="protein sequence ID" value="KAF6018294.1"/>
    <property type="molecule type" value="Genomic_DNA"/>
</dbReference>
<dbReference type="GO" id="GO:0012505">
    <property type="term" value="C:endomembrane system"/>
    <property type="evidence" value="ECO:0007669"/>
    <property type="project" value="UniProtKB-SubCell"/>
</dbReference>
<keyword evidence="13" id="KW-1185">Reference proteome</keyword>
<dbReference type="Gene3D" id="3.40.50.300">
    <property type="entry name" value="P-loop containing nucleotide triphosphate hydrolases"/>
    <property type="match status" value="1"/>
</dbReference>
<reference evidence="12" key="1">
    <citation type="submission" date="2020-06" db="EMBL/GenBank/DDBJ databases">
        <title>Draft genome of Bugula neritina, a colonial animal packing powerful symbionts and potential medicines.</title>
        <authorList>
            <person name="Rayko M."/>
        </authorList>
    </citation>
    <scope>NUCLEOTIDE SEQUENCE [LARGE SCALE GENOMIC DNA]</scope>
    <source>
        <strain evidence="12">Kwan_BN1</strain>
    </source>
</reference>
<dbReference type="InterPro" id="IPR027417">
    <property type="entry name" value="P-loop_NTPase"/>
</dbReference>
<comment type="subcellular location">
    <subcellularLocation>
        <location evidence="1">Endomembrane system</location>
        <topology evidence="1">Multi-pass membrane protein</topology>
    </subcellularLocation>
</comment>
<dbReference type="CDD" id="cd18595">
    <property type="entry name" value="ABC_6TM_MRP1_2_3_6_D1_like"/>
    <property type="match status" value="1"/>
</dbReference>
<dbReference type="Pfam" id="PF00664">
    <property type="entry name" value="ABC_membrane"/>
    <property type="match status" value="1"/>
</dbReference>
<keyword evidence="2" id="KW-0813">Transport</keyword>
<dbReference type="OrthoDB" id="1726658at2759"/>
<evidence type="ECO:0000256" key="1">
    <source>
        <dbReference type="ARBA" id="ARBA00004127"/>
    </source>
</evidence>
<dbReference type="GO" id="GO:0016887">
    <property type="term" value="F:ATP hydrolysis activity"/>
    <property type="evidence" value="ECO:0007669"/>
    <property type="project" value="InterPro"/>
</dbReference>
<keyword evidence="6" id="KW-0067">ATP-binding</keyword>
<evidence type="ECO:0000256" key="9">
    <source>
        <dbReference type="SAM" id="MobiDB-lite"/>
    </source>
</evidence>
<proteinExistence type="predicted"/>
<comment type="caution">
    <text evidence="12">The sequence shown here is derived from an EMBL/GenBank/DDBJ whole genome shotgun (WGS) entry which is preliminary data.</text>
</comment>
<evidence type="ECO:0000313" key="12">
    <source>
        <dbReference type="EMBL" id="KAF6018294.1"/>
    </source>
</evidence>
<protein>
    <recommendedName>
        <fullName evidence="11">ABC transmembrane type-1 domain-containing protein</fullName>
    </recommendedName>
</protein>
<evidence type="ECO:0000256" key="3">
    <source>
        <dbReference type="ARBA" id="ARBA00022692"/>
    </source>
</evidence>
<evidence type="ECO:0000256" key="6">
    <source>
        <dbReference type="ARBA" id="ARBA00022840"/>
    </source>
</evidence>
<dbReference type="GO" id="GO:0005524">
    <property type="term" value="F:ATP binding"/>
    <property type="evidence" value="ECO:0007669"/>
    <property type="project" value="UniProtKB-KW"/>
</dbReference>
<feature type="transmembrane region" description="Helical" evidence="10">
    <location>
        <begin position="107"/>
        <end position="126"/>
    </location>
</feature>
<feature type="transmembrane region" description="Helical" evidence="10">
    <location>
        <begin position="77"/>
        <end position="95"/>
    </location>
</feature>
<dbReference type="SUPFAM" id="SSF90123">
    <property type="entry name" value="ABC transporter transmembrane region"/>
    <property type="match status" value="1"/>
</dbReference>
<keyword evidence="5" id="KW-0547">Nucleotide-binding</keyword>
<evidence type="ECO:0000256" key="5">
    <source>
        <dbReference type="ARBA" id="ARBA00022741"/>
    </source>
</evidence>
<feature type="transmembrane region" description="Helical" evidence="10">
    <location>
        <begin position="39"/>
        <end position="57"/>
    </location>
</feature>
<evidence type="ECO:0000256" key="10">
    <source>
        <dbReference type="SAM" id="Phobius"/>
    </source>
</evidence>
<feature type="transmembrane region" description="Helical" evidence="10">
    <location>
        <begin position="210"/>
        <end position="233"/>
    </location>
</feature>
<keyword evidence="4" id="KW-0677">Repeat</keyword>
<evidence type="ECO:0000256" key="8">
    <source>
        <dbReference type="ARBA" id="ARBA00023136"/>
    </source>
</evidence>
<feature type="transmembrane region" description="Helical" evidence="10">
    <location>
        <begin position="557"/>
        <end position="584"/>
    </location>
</feature>
<dbReference type="Gene3D" id="1.20.1560.10">
    <property type="entry name" value="ABC transporter type 1, transmembrane domain"/>
    <property type="match status" value="1"/>
</dbReference>
<feature type="transmembrane region" description="Helical" evidence="10">
    <location>
        <begin position="333"/>
        <end position="352"/>
    </location>
</feature>
<dbReference type="SUPFAM" id="SSF52540">
    <property type="entry name" value="P-loop containing nucleoside triphosphate hydrolases"/>
    <property type="match status" value="1"/>
</dbReference>
<feature type="transmembrane region" description="Helical" evidence="10">
    <location>
        <begin position="171"/>
        <end position="190"/>
    </location>
</feature>
<name>A0A7J7IY26_BUGNE</name>
<feature type="domain" description="ABC transmembrane type-1" evidence="11">
    <location>
        <begin position="343"/>
        <end position="624"/>
    </location>
</feature>
<dbReference type="Pfam" id="PF00005">
    <property type="entry name" value="ABC_tran"/>
    <property type="match status" value="1"/>
</dbReference>